<organism evidence="1 2">
    <name type="scientific">Araneus ventricosus</name>
    <name type="common">Orbweaver spider</name>
    <name type="synonym">Epeira ventricosa</name>
    <dbReference type="NCBI Taxonomy" id="182803"/>
    <lineage>
        <taxon>Eukaryota</taxon>
        <taxon>Metazoa</taxon>
        <taxon>Ecdysozoa</taxon>
        <taxon>Arthropoda</taxon>
        <taxon>Chelicerata</taxon>
        <taxon>Arachnida</taxon>
        <taxon>Araneae</taxon>
        <taxon>Araneomorphae</taxon>
        <taxon>Entelegynae</taxon>
        <taxon>Araneoidea</taxon>
        <taxon>Araneidae</taxon>
        <taxon>Araneus</taxon>
    </lineage>
</organism>
<dbReference type="EMBL" id="BGPR01001251">
    <property type="protein sequence ID" value="GBM49350.1"/>
    <property type="molecule type" value="Genomic_DNA"/>
</dbReference>
<dbReference type="AlphaFoldDB" id="A0A4Y2G6K6"/>
<gene>
    <name evidence="1" type="ORF">AVEN_148678_1</name>
</gene>
<sequence length="87" mass="9874">MALYPQSLFDDAGLRTGKKSDMVKFIDKMCKISNKLPENTSYVLDEVRESRSHDKEVVWHLLLIKAVLGHLRKKTDKAPICLPGTFG</sequence>
<proteinExistence type="predicted"/>
<evidence type="ECO:0000313" key="1">
    <source>
        <dbReference type="EMBL" id="GBM49350.1"/>
    </source>
</evidence>
<reference evidence="1 2" key="1">
    <citation type="journal article" date="2019" name="Sci. Rep.">
        <title>Orb-weaving spider Araneus ventricosus genome elucidates the spidroin gene catalogue.</title>
        <authorList>
            <person name="Kono N."/>
            <person name="Nakamura H."/>
            <person name="Ohtoshi R."/>
            <person name="Moran D.A.P."/>
            <person name="Shinohara A."/>
            <person name="Yoshida Y."/>
            <person name="Fujiwara M."/>
            <person name="Mori M."/>
            <person name="Tomita M."/>
            <person name="Arakawa K."/>
        </authorList>
    </citation>
    <scope>NUCLEOTIDE SEQUENCE [LARGE SCALE GENOMIC DNA]</scope>
</reference>
<keyword evidence="2" id="KW-1185">Reference proteome</keyword>
<comment type="caution">
    <text evidence="1">The sequence shown here is derived from an EMBL/GenBank/DDBJ whole genome shotgun (WGS) entry which is preliminary data.</text>
</comment>
<protein>
    <submittedName>
        <fullName evidence="1">Uncharacterized protein</fullName>
    </submittedName>
</protein>
<name>A0A4Y2G6K6_ARAVE</name>
<dbReference type="OrthoDB" id="6760986at2759"/>
<accession>A0A4Y2G6K6</accession>
<evidence type="ECO:0000313" key="2">
    <source>
        <dbReference type="Proteomes" id="UP000499080"/>
    </source>
</evidence>
<dbReference type="Proteomes" id="UP000499080">
    <property type="component" value="Unassembled WGS sequence"/>
</dbReference>